<comment type="caution">
    <text evidence="1">The sequence shown here is derived from an EMBL/GenBank/DDBJ whole genome shotgun (WGS) entry which is preliminary data.</text>
</comment>
<organism evidence="1 2">
    <name type="scientific">Lojkania enalia</name>
    <dbReference type="NCBI Taxonomy" id="147567"/>
    <lineage>
        <taxon>Eukaryota</taxon>
        <taxon>Fungi</taxon>
        <taxon>Dikarya</taxon>
        <taxon>Ascomycota</taxon>
        <taxon>Pezizomycotina</taxon>
        <taxon>Dothideomycetes</taxon>
        <taxon>Pleosporomycetidae</taxon>
        <taxon>Pleosporales</taxon>
        <taxon>Pleosporales incertae sedis</taxon>
        <taxon>Lojkania</taxon>
    </lineage>
</organism>
<dbReference type="GO" id="GO:0016233">
    <property type="term" value="P:telomere capping"/>
    <property type="evidence" value="ECO:0007669"/>
    <property type="project" value="InterPro"/>
</dbReference>
<sequence length="121" mass="13342">MSSGPPPSKLVLLADLEHCQPGSKVRFLGCVDEYIVPTATLRVKHNYPLSSPPHVANVNIDHVLESVTRISIDVGSWINIIGYVERQPEKGVFVQAITVWDAGNVDLEAYQKAIEAHKDIQ</sequence>
<name>A0A9P4K9C1_9PLEO</name>
<dbReference type="GO" id="GO:0043047">
    <property type="term" value="F:single-stranded telomeric DNA binding"/>
    <property type="evidence" value="ECO:0007669"/>
    <property type="project" value="InterPro"/>
</dbReference>
<proteinExistence type="predicted"/>
<evidence type="ECO:0000313" key="1">
    <source>
        <dbReference type="EMBL" id="KAF2264982.1"/>
    </source>
</evidence>
<dbReference type="Gene3D" id="2.40.50.140">
    <property type="entry name" value="Nucleic acid-binding proteins"/>
    <property type="match status" value="1"/>
</dbReference>
<evidence type="ECO:0008006" key="3">
    <source>
        <dbReference type="Google" id="ProtNLM"/>
    </source>
</evidence>
<reference evidence="2" key="1">
    <citation type="journal article" date="2020" name="Stud. Mycol.">
        <title>101 Dothideomycetes genomes: A test case for predicting lifestyles and emergence of pathogens.</title>
        <authorList>
            <person name="Haridas S."/>
            <person name="Albert R."/>
            <person name="Binder M."/>
            <person name="Bloem J."/>
            <person name="LaButti K."/>
            <person name="Salamov A."/>
            <person name="Andreopoulos B."/>
            <person name="Baker S."/>
            <person name="Barry K."/>
            <person name="Bills G."/>
            <person name="Bluhm B."/>
            <person name="Cannon C."/>
            <person name="Castanera R."/>
            <person name="Culley D."/>
            <person name="Daum C."/>
            <person name="Ezra D."/>
            <person name="Gonzalez J."/>
            <person name="Henrissat B."/>
            <person name="Kuo A."/>
            <person name="Liang C."/>
            <person name="Lipzen A."/>
            <person name="Lutzoni F."/>
            <person name="Magnuson J."/>
            <person name="Mondo S."/>
            <person name="Nolan M."/>
            <person name="Ohm R."/>
            <person name="Pangilinan J."/>
            <person name="Park H.-J."/>
            <person name="Ramirez L."/>
            <person name="Alfaro M."/>
            <person name="Sun H."/>
            <person name="Tritt A."/>
            <person name="Yoshinaga Y."/>
            <person name="Zwiers L.-H."/>
            <person name="Turgeon B."/>
            <person name="Goodwin S."/>
            <person name="Spatafora J."/>
            <person name="Crous P."/>
            <person name="Grigoriev I."/>
        </authorList>
    </citation>
    <scope>NUCLEOTIDE SEQUENCE [LARGE SCALE GENOMIC DNA]</scope>
    <source>
        <strain evidence="2">CBS 304.66</strain>
    </source>
</reference>
<protein>
    <recommendedName>
        <fullName evidence="3">CST complex subunit Ten1</fullName>
    </recommendedName>
</protein>
<dbReference type="InterPro" id="IPR012340">
    <property type="entry name" value="NA-bd_OB-fold"/>
</dbReference>
<gene>
    <name evidence="1" type="ORF">CC78DRAFT_462681</name>
</gene>
<dbReference type="Proteomes" id="UP000800093">
    <property type="component" value="Unassembled WGS sequence"/>
</dbReference>
<dbReference type="Pfam" id="PF12658">
    <property type="entry name" value="Ten1"/>
    <property type="match status" value="1"/>
</dbReference>
<dbReference type="AlphaFoldDB" id="A0A9P4K9C1"/>
<dbReference type="GO" id="GO:1990879">
    <property type="term" value="C:CST complex"/>
    <property type="evidence" value="ECO:0007669"/>
    <property type="project" value="InterPro"/>
</dbReference>
<dbReference type="EMBL" id="ML986612">
    <property type="protein sequence ID" value="KAF2264982.1"/>
    <property type="molecule type" value="Genomic_DNA"/>
</dbReference>
<dbReference type="InterPro" id="IPR024222">
    <property type="entry name" value="Ten1_fungal"/>
</dbReference>
<accession>A0A9P4K9C1</accession>
<keyword evidence="2" id="KW-1185">Reference proteome</keyword>
<evidence type="ECO:0000313" key="2">
    <source>
        <dbReference type="Proteomes" id="UP000800093"/>
    </source>
</evidence>
<dbReference type="OrthoDB" id="5275361at2759"/>